<keyword evidence="6" id="KW-0735">Signal-anchor</keyword>
<evidence type="ECO:0000256" key="2">
    <source>
        <dbReference type="ARBA" id="ARBA00006003"/>
    </source>
</evidence>
<dbReference type="FunFam" id="3.90.1480.20:FF:000001">
    <property type="entry name" value="ST8 alpha-N-acetyl-neuraminide alpha-2,8-sialyltransferase 2"/>
    <property type="match status" value="1"/>
</dbReference>
<dbReference type="Proteomes" id="UP000472263">
    <property type="component" value="Chromosome 8"/>
</dbReference>
<evidence type="ECO:0000256" key="10">
    <source>
        <dbReference type="ARBA" id="ARBA00023157"/>
    </source>
</evidence>
<reference evidence="14" key="2">
    <citation type="submission" date="2025-08" db="UniProtKB">
        <authorList>
            <consortium name="Ensembl"/>
        </authorList>
    </citation>
    <scope>IDENTIFICATION</scope>
</reference>
<dbReference type="PANTHER" id="PTHR11987:SF50">
    <property type="entry name" value="ALPHA-2,8-SIALYLTRANSFERASE 8F"/>
    <property type="match status" value="1"/>
</dbReference>
<keyword evidence="11" id="KW-0325">Glycoprotein</keyword>
<evidence type="ECO:0000256" key="11">
    <source>
        <dbReference type="ARBA" id="ARBA00023180"/>
    </source>
</evidence>
<keyword evidence="5" id="KW-0812">Transmembrane</keyword>
<keyword evidence="8" id="KW-0333">Golgi apparatus</keyword>
<dbReference type="PANTHER" id="PTHR11987">
    <property type="entry name" value="ALPHA-2,8-SIALYLTRANSFERASE"/>
    <property type="match status" value="1"/>
</dbReference>
<gene>
    <name evidence="14" type="primary">st8sia6</name>
</gene>
<dbReference type="GO" id="GO:0021628">
    <property type="term" value="P:olfactory nerve formation"/>
    <property type="evidence" value="ECO:0007669"/>
    <property type="project" value="Ensembl"/>
</dbReference>
<keyword evidence="4" id="KW-0808">Transferase</keyword>
<dbReference type="GO" id="GO:0003828">
    <property type="term" value="F:alpha-N-acetylneuraminate alpha-2,8-sialyltransferase activity"/>
    <property type="evidence" value="ECO:0007669"/>
    <property type="project" value="TreeGrafter"/>
</dbReference>
<dbReference type="Gene3D" id="3.90.1480.20">
    <property type="entry name" value="Glycosyl transferase family 29"/>
    <property type="match status" value="1"/>
</dbReference>
<evidence type="ECO:0000256" key="13">
    <source>
        <dbReference type="SAM" id="MobiDB-lite"/>
    </source>
</evidence>
<keyword evidence="7" id="KW-1133">Transmembrane helix</keyword>
<dbReference type="GO" id="GO:0006491">
    <property type="term" value="P:N-glycan processing"/>
    <property type="evidence" value="ECO:0007669"/>
    <property type="project" value="TreeGrafter"/>
</dbReference>
<dbReference type="GO" id="GO:0000139">
    <property type="term" value="C:Golgi membrane"/>
    <property type="evidence" value="ECO:0007669"/>
    <property type="project" value="UniProtKB-SubCell"/>
</dbReference>
<dbReference type="InterPro" id="IPR050943">
    <property type="entry name" value="Glycosyltr_29_Sialyltrsf"/>
</dbReference>
<keyword evidence="3" id="KW-0328">Glycosyltransferase</keyword>
<accession>A0A667YQ90</accession>
<dbReference type="InParanoid" id="A0A667YQ90"/>
<dbReference type="InterPro" id="IPR038578">
    <property type="entry name" value="GT29-like_sf"/>
</dbReference>
<sequence>MKKLFLSFFALVVLVFWLMLNTFVWHDFSNSDKGPQGPYHHVQRRIGSGNSAPCEDCSRITDQVVEHFTHSMKKQEDNLENLRKTITDKVEQHSSDNLGEQDNKVIKLRNNITDKVVKPYTQNLKKQEDNVNKLSNNADKVVEHSSDNLKRQEDNVKSNNADKPAERPPDNLKKQEDNVKSNVGPQGPYQHAPKKIASGASTPCKDCSEQIIDNIMERYNHSWKRQEENVKVLRSLLNSSCSGLTKAIVTQANTPVGSEVTYDGEKRKPYKVPQQVFDVFPKDHPFLNKPLDTCAVIGNGGVLANSSCGERIDSAQFVFRCNLPPVTDGYEKDVGSKTNLVTVNPSIILFKYKNLMERHRPFVESLNVYGDSLVLLPAFSYAFNTPVSLRVLYAIQDFKSPTQPVFLNPDYLRSLNQFWRSQGLKESRLSTGLMMVSLALEVCSRVDLYGFWPFSLHPYGHQPLTNHYYDDVQFKKRVHTMPAEFEQLLKLHNQGVLRVQLGKCPPDTR</sequence>
<evidence type="ECO:0000256" key="8">
    <source>
        <dbReference type="ARBA" id="ARBA00023034"/>
    </source>
</evidence>
<dbReference type="Pfam" id="PF00777">
    <property type="entry name" value="Glyco_transf_29"/>
    <property type="match status" value="1"/>
</dbReference>
<dbReference type="AlphaFoldDB" id="A0A667YQ90"/>
<dbReference type="OrthoDB" id="10264956at2759"/>
<keyword evidence="15" id="KW-1185">Reference proteome</keyword>
<dbReference type="GO" id="GO:0009311">
    <property type="term" value="P:oligosaccharide metabolic process"/>
    <property type="evidence" value="ECO:0007669"/>
    <property type="project" value="TreeGrafter"/>
</dbReference>
<evidence type="ECO:0000256" key="12">
    <source>
        <dbReference type="SAM" id="Coils"/>
    </source>
</evidence>
<evidence type="ECO:0000313" key="14">
    <source>
        <dbReference type="Ensembl" id="ENSMMDP00005032560.1"/>
    </source>
</evidence>
<feature type="coiled-coil region" evidence="12">
    <location>
        <begin position="65"/>
        <end position="92"/>
    </location>
</feature>
<proteinExistence type="inferred from homology"/>
<dbReference type="InterPro" id="IPR001675">
    <property type="entry name" value="Glyco_trans_29"/>
</dbReference>
<reference evidence="14" key="1">
    <citation type="submission" date="2019-06" db="EMBL/GenBank/DDBJ databases">
        <authorList>
            <consortium name="Wellcome Sanger Institute Data Sharing"/>
        </authorList>
    </citation>
    <scope>NUCLEOTIDE SEQUENCE [LARGE SCALE GENOMIC DNA]</scope>
</reference>
<feature type="compositionally biased region" description="Basic and acidic residues" evidence="13">
    <location>
        <begin position="140"/>
        <end position="156"/>
    </location>
</feature>
<dbReference type="GeneTree" id="ENSGT01030000234535"/>
<comment type="similarity">
    <text evidence="2">Belongs to the glycosyltransferase 29 family.</text>
</comment>
<evidence type="ECO:0000256" key="7">
    <source>
        <dbReference type="ARBA" id="ARBA00022989"/>
    </source>
</evidence>
<reference evidence="14" key="3">
    <citation type="submission" date="2025-09" db="UniProtKB">
        <authorList>
            <consortium name="Ensembl"/>
        </authorList>
    </citation>
    <scope>IDENTIFICATION</scope>
</reference>
<dbReference type="GO" id="GO:0071699">
    <property type="term" value="P:olfactory placode morphogenesis"/>
    <property type="evidence" value="ECO:0007669"/>
    <property type="project" value="Ensembl"/>
</dbReference>
<evidence type="ECO:0000256" key="1">
    <source>
        <dbReference type="ARBA" id="ARBA00004323"/>
    </source>
</evidence>
<dbReference type="Ensembl" id="ENSMMDT00005033290.1">
    <property type="protein sequence ID" value="ENSMMDP00005032560.1"/>
    <property type="gene ID" value="ENSMMDG00005015337.1"/>
</dbReference>
<keyword evidence="10" id="KW-1015">Disulfide bond</keyword>
<evidence type="ECO:0000256" key="3">
    <source>
        <dbReference type="ARBA" id="ARBA00022676"/>
    </source>
</evidence>
<feature type="compositionally biased region" description="Basic and acidic residues" evidence="13">
    <location>
        <begin position="163"/>
        <end position="179"/>
    </location>
</feature>
<dbReference type="CDD" id="cd23971">
    <property type="entry name" value="GT29_ST8SIA_mono"/>
    <property type="match status" value="1"/>
</dbReference>
<protein>
    <submittedName>
        <fullName evidence="14">ST8 alpha-N-acetyl-neuraminide alpha-2,8-sialyltransferase 6</fullName>
    </submittedName>
</protein>
<evidence type="ECO:0000256" key="6">
    <source>
        <dbReference type="ARBA" id="ARBA00022968"/>
    </source>
</evidence>
<organism evidence="14 15">
    <name type="scientific">Myripristis murdjan</name>
    <name type="common">pinecone soldierfish</name>
    <dbReference type="NCBI Taxonomy" id="586833"/>
    <lineage>
        <taxon>Eukaryota</taxon>
        <taxon>Metazoa</taxon>
        <taxon>Chordata</taxon>
        <taxon>Craniata</taxon>
        <taxon>Vertebrata</taxon>
        <taxon>Euteleostomi</taxon>
        <taxon>Actinopterygii</taxon>
        <taxon>Neopterygii</taxon>
        <taxon>Teleostei</taxon>
        <taxon>Neoteleostei</taxon>
        <taxon>Acanthomorphata</taxon>
        <taxon>Holocentriformes</taxon>
        <taxon>Holocentridae</taxon>
        <taxon>Myripristis</taxon>
    </lineage>
</organism>
<keyword evidence="12" id="KW-0175">Coiled coil</keyword>
<evidence type="ECO:0000256" key="9">
    <source>
        <dbReference type="ARBA" id="ARBA00023136"/>
    </source>
</evidence>
<evidence type="ECO:0000256" key="4">
    <source>
        <dbReference type="ARBA" id="ARBA00022679"/>
    </source>
</evidence>
<feature type="region of interest" description="Disordered" evidence="13">
    <location>
        <begin position="124"/>
        <end position="203"/>
    </location>
</feature>
<keyword evidence="9" id="KW-0472">Membrane</keyword>
<comment type="subcellular location">
    <subcellularLocation>
        <location evidence="1">Golgi apparatus membrane</location>
        <topology evidence="1">Single-pass type II membrane protein</topology>
    </subcellularLocation>
</comment>
<evidence type="ECO:0000256" key="5">
    <source>
        <dbReference type="ARBA" id="ARBA00022692"/>
    </source>
</evidence>
<name>A0A667YQ90_9TELE</name>
<evidence type="ECO:0000313" key="15">
    <source>
        <dbReference type="Proteomes" id="UP000472263"/>
    </source>
</evidence>